<dbReference type="Proteomes" id="UP000285478">
    <property type="component" value="Chromosome"/>
</dbReference>
<gene>
    <name evidence="6" type="ORF">EPV75_10410</name>
</gene>
<keyword evidence="4 5" id="KW-0472">Membrane</keyword>
<accession>A0A410H557</accession>
<evidence type="ECO:0000256" key="1">
    <source>
        <dbReference type="ARBA" id="ARBA00004141"/>
    </source>
</evidence>
<evidence type="ECO:0000256" key="3">
    <source>
        <dbReference type="ARBA" id="ARBA00022989"/>
    </source>
</evidence>
<feature type="transmembrane region" description="Helical" evidence="5">
    <location>
        <begin position="88"/>
        <end position="109"/>
    </location>
</feature>
<reference evidence="6 7" key="1">
    <citation type="journal article" date="2018" name="Environ. Microbiol.">
        <title>Genomes of ubiquitous marine and hypersaline Hydrogenovibrio, Thiomicrorhabdus and Thiomicrospira spp. encode a diversity of mechanisms to sustain chemolithoautotrophy in heterogeneous environments.</title>
        <authorList>
            <person name="Scott K.M."/>
            <person name="Williams J."/>
            <person name="Porter C.M.B."/>
            <person name="Russel S."/>
            <person name="Harmer T.L."/>
            <person name="Paul J.H."/>
            <person name="Antonen K.M."/>
            <person name="Bridges M.K."/>
            <person name="Camper G.J."/>
            <person name="Campla C.K."/>
            <person name="Casella L.G."/>
            <person name="Chase E."/>
            <person name="Conrad J.W."/>
            <person name="Cruz M.C."/>
            <person name="Dunlap D.S."/>
            <person name="Duran L."/>
            <person name="Fahsbender E.M."/>
            <person name="Goldsmith D.B."/>
            <person name="Keeley R.F."/>
            <person name="Kondoff M.R."/>
            <person name="Kussy B.I."/>
            <person name="Lane M.K."/>
            <person name="Lawler S."/>
            <person name="Leigh B.A."/>
            <person name="Lewis C."/>
            <person name="Lostal L.M."/>
            <person name="Marking D."/>
            <person name="Mancera P.A."/>
            <person name="McClenthan E.C."/>
            <person name="McIntyre E.A."/>
            <person name="Mine J.A."/>
            <person name="Modi S."/>
            <person name="Moore B.D."/>
            <person name="Morgan W.A."/>
            <person name="Nelson K.M."/>
            <person name="Nguyen K.N."/>
            <person name="Ogburn N."/>
            <person name="Parrino D.G."/>
            <person name="Pedapudi A.D."/>
            <person name="Pelham R.P."/>
            <person name="Preece A.M."/>
            <person name="Rampersad E.A."/>
            <person name="Richardson J.C."/>
            <person name="Rodgers C.M."/>
            <person name="Schaffer B.L."/>
            <person name="Sheridan N.E."/>
            <person name="Solone M.R."/>
            <person name="Staley Z.R."/>
            <person name="Tabuchi M."/>
            <person name="Waide R.J."/>
            <person name="Wanjugi P.W."/>
            <person name="Young S."/>
            <person name="Clum A."/>
            <person name="Daum C."/>
            <person name="Huntemann M."/>
            <person name="Ivanova N."/>
            <person name="Kyrpides N."/>
            <person name="Mikhailova N."/>
            <person name="Palaniappan K."/>
            <person name="Pillay M."/>
            <person name="Reddy T.B.K."/>
            <person name="Shapiro N."/>
            <person name="Stamatis D."/>
            <person name="Varghese N."/>
            <person name="Woyke T."/>
            <person name="Boden R."/>
            <person name="Freyermuth S.K."/>
            <person name="Kerfeld C.A."/>
        </authorList>
    </citation>
    <scope>NUCLEOTIDE SEQUENCE [LARGE SCALE GENOMIC DNA]</scope>
    <source>
        <strain evidence="6 7">JR-2</strain>
    </source>
</reference>
<protein>
    <submittedName>
        <fullName evidence="6">EI24 domain-containing protein</fullName>
    </submittedName>
</protein>
<dbReference type="AlphaFoldDB" id="A0A410H557"/>
<comment type="subcellular location">
    <subcellularLocation>
        <location evidence="1">Membrane</location>
        <topology evidence="1">Multi-pass membrane protein</topology>
    </subcellularLocation>
</comment>
<dbReference type="KEGG" id="htr:EPV75_10410"/>
<feature type="transmembrane region" description="Helical" evidence="5">
    <location>
        <begin position="64"/>
        <end position="82"/>
    </location>
</feature>
<dbReference type="EMBL" id="CP035033">
    <property type="protein sequence ID" value="QAB16049.1"/>
    <property type="molecule type" value="Genomic_DNA"/>
</dbReference>
<sequence>MTLLWKTLVDLKEPAILIRLFIPFAVGLVLVSLMGYGVFGLLLTSDFITQSAFVQDFESWKLQAENTIGAIPLVGGLVLWFLGFTVAVIAGLLGIVLGSYLVLLFAMIVTGFMTDSLVKAVHDKHYPHTEYHGHGSMLGMIWKLVKFGLLILLLLIVTFPLLFVPLINVVWFWLIGFLFFRYAVVLDVGQVILPEALFSRLKPLTNWPPTFAVGVLYALSVFPIISFFAPVLAVIALSHYYFDQLSLEPGSKSDADTIID</sequence>
<keyword evidence="2 5" id="KW-0812">Transmembrane</keyword>
<keyword evidence="3 5" id="KW-1133">Transmembrane helix</keyword>
<feature type="transmembrane region" description="Helical" evidence="5">
    <location>
        <begin position="170"/>
        <end position="193"/>
    </location>
</feature>
<dbReference type="RefSeq" id="WP_068649526.1">
    <property type="nucleotide sequence ID" value="NZ_CP035033.1"/>
</dbReference>
<evidence type="ECO:0000313" key="6">
    <source>
        <dbReference type="EMBL" id="QAB16049.1"/>
    </source>
</evidence>
<evidence type="ECO:0000256" key="5">
    <source>
        <dbReference type="SAM" id="Phobius"/>
    </source>
</evidence>
<proteinExistence type="predicted"/>
<evidence type="ECO:0000256" key="4">
    <source>
        <dbReference type="ARBA" id="ARBA00023136"/>
    </source>
</evidence>
<feature type="transmembrane region" description="Helical" evidence="5">
    <location>
        <begin position="214"/>
        <end position="242"/>
    </location>
</feature>
<feature type="transmembrane region" description="Helical" evidence="5">
    <location>
        <begin position="144"/>
        <end position="164"/>
    </location>
</feature>
<evidence type="ECO:0000256" key="2">
    <source>
        <dbReference type="ARBA" id="ARBA00022692"/>
    </source>
</evidence>
<organism evidence="6 7">
    <name type="scientific">Hydrogenovibrio thermophilus</name>
    <dbReference type="NCBI Taxonomy" id="265883"/>
    <lineage>
        <taxon>Bacteria</taxon>
        <taxon>Pseudomonadati</taxon>
        <taxon>Pseudomonadota</taxon>
        <taxon>Gammaproteobacteria</taxon>
        <taxon>Thiotrichales</taxon>
        <taxon>Piscirickettsiaceae</taxon>
        <taxon>Hydrogenovibrio</taxon>
    </lineage>
</organism>
<dbReference type="InterPro" id="IPR059112">
    <property type="entry name" value="CysZ/EI24"/>
</dbReference>
<keyword evidence="7" id="KW-1185">Reference proteome</keyword>
<name>A0A410H557_9GAMM</name>
<feature type="transmembrane region" description="Helical" evidence="5">
    <location>
        <begin position="20"/>
        <end position="43"/>
    </location>
</feature>
<dbReference type="Pfam" id="PF07264">
    <property type="entry name" value="EI24"/>
    <property type="match status" value="1"/>
</dbReference>
<evidence type="ECO:0000313" key="7">
    <source>
        <dbReference type="Proteomes" id="UP000285478"/>
    </source>
</evidence>